<evidence type="ECO:0000256" key="4">
    <source>
        <dbReference type="ARBA" id="ARBA00022989"/>
    </source>
</evidence>
<dbReference type="Proteomes" id="UP001142489">
    <property type="component" value="Unassembled WGS sequence"/>
</dbReference>
<dbReference type="Pfam" id="PF17823">
    <property type="entry name" value="DUF5585"/>
    <property type="match status" value="1"/>
</dbReference>
<dbReference type="InterPro" id="IPR013980">
    <property type="entry name" value="MANSC_dom"/>
</dbReference>
<dbReference type="Pfam" id="PF07502">
    <property type="entry name" value="MANEC"/>
    <property type="match status" value="1"/>
</dbReference>
<evidence type="ECO:0000256" key="2">
    <source>
        <dbReference type="ARBA" id="ARBA00022692"/>
    </source>
</evidence>
<evidence type="ECO:0000256" key="6">
    <source>
        <dbReference type="ARBA" id="ARBA00023180"/>
    </source>
</evidence>
<evidence type="ECO:0000256" key="7">
    <source>
        <dbReference type="SAM" id="MobiDB-lite"/>
    </source>
</evidence>
<evidence type="ECO:0000256" key="3">
    <source>
        <dbReference type="ARBA" id="ARBA00022729"/>
    </source>
</evidence>
<proteinExistence type="predicted"/>
<keyword evidence="4 8" id="KW-1133">Transmembrane helix</keyword>
<evidence type="ECO:0000256" key="9">
    <source>
        <dbReference type="SAM" id="SignalP"/>
    </source>
</evidence>
<feature type="region of interest" description="Disordered" evidence="7">
    <location>
        <begin position="145"/>
        <end position="166"/>
    </location>
</feature>
<evidence type="ECO:0000313" key="11">
    <source>
        <dbReference type="EMBL" id="KAJ7329428.1"/>
    </source>
</evidence>
<dbReference type="InterPro" id="IPR011106">
    <property type="entry name" value="MANSC_N"/>
</dbReference>
<feature type="signal peptide" evidence="9">
    <location>
        <begin position="1"/>
        <end position="26"/>
    </location>
</feature>
<evidence type="ECO:0000256" key="5">
    <source>
        <dbReference type="ARBA" id="ARBA00023136"/>
    </source>
</evidence>
<gene>
    <name evidence="11" type="ORF">JRQ81_015602</name>
</gene>
<feature type="region of interest" description="Disordered" evidence="7">
    <location>
        <begin position="248"/>
        <end position="280"/>
    </location>
</feature>
<keyword evidence="12" id="KW-1185">Reference proteome</keyword>
<keyword evidence="2 8" id="KW-0812">Transmembrane</keyword>
<feature type="transmembrane region" description="Helical" evidence="8">
    <location>
        <begin position="346"/>
        <end position="366"/>
    </location>
</feature>
<comment type="caution">
    <text evidence="11">The sequence shown here is derived from an EMBL/GenBank/DDBJ whole genome shotgun (WGS) entry which is preliminary data.</text>
</comment>
<evidence type="ECO:0000256" key="1">
    <source>
        <dbReference type="ARBA" id="ARBA00004479"/>
    </source>
</evidence>
<evidence type="ECO:0000259" key="10">
    <source>
        <dbReference type="PROSITE" id="PS50986"/>
    </source>
</evidence>
<keyword evidence="5 8" id="KW-0472">Membrane</keyword>
<accession>A0A9Q0XU93</accession>
<comment type="subcellular location">
    <subcellularLocation>
        <location evidence="1">Membrane</location>
        <topology evidence="1">Single-pass type I membrane protein</topology>
    </subcellularLocation>
</comment>
<dbReference type="EMBL" id="JAPFRF010000006">
    <property type="protein sequence ID" value="KAJ7329428.1"/>
    <property type="molecule type" value="Genomic_DNA"/>
</dbReference>
<dbReference type="SMART" id="SM00765">
    <property type="entry name" value="MANEC"/>
    <property type="match status" value="1"/>
</dbReference>
<dbReference type="InterPro" id="IPR041056">
    <property type="entry name" value="DUF5585"/>
</dbReference>
<evidence type="ECO:0000313" key="12">
    <source>
        <dbReference type="Proteomes" id="UP001142489"/>
    </source>
</evidence>
<organism evidence="11 12">
    <name type="scientific">Phrynocephalus forsythii</name>
    <dbReference type="NCBI Taxonomy" id="171643"/>
    <lineage>
        <taxon>Eukaryota</taxon>
        <taxon>Metazoa</taxon>
        <taxon>Chordata</taxon>
        <taxon>Craniata</taxon>
        <taxon>Vertebrata</taxon>
        <taxon>Euteleostomi</taxon>
        <taxon>Lepidosauria</taxon>
        <taxon>Squamata</taxon>
        <taxon>Bifurcata</taxon>
        <taxon>Unidentata</taxon>
        <taxon>Episquamata</taxon>
        <taxon>Toxicofera</taxon>
        <taxon>Iguania</taxon>
        <taxon>Acrodonta</taxon>
        <taxon>Agamidae</taxon>
        <taxon>Agaminae</taxon>
        <taxon>Phrynocephalus</taxon>
    </lineage>
</organism>
<sequence>MSLWTSWYSLCALPVVVCAMLKSTQSQDCSTEEMENTSIDIRAAIPKGIRGADPIHTTSREACVHLCCLERKIAGNNLCNYVVFNAKRKVSSPNCYLFYYPMKETCPMKQALGLVTYRIIRDTEAPEPTLSSVKVSHPIGKGVFSSQQTSSVGHASPSPPRGSLGKSTAFKKKYILDHVEEHFNKIENHPNGGRANGSEDFGSSAVSEISSLLPPTIASKIHLAAATVGLTLQQPVVATGTQMAAVAATQPHGSPSSVTATRPSTSYHGNSHQPTVNPSTNTVLQSSIASVVTARNLIPLSSSTPIESPSVSLPGVHLNSGQSLEGYNLDGAPAKNGVLHFGDKSILLTVLLFGVILLLVVTVLVGRKMLESLQRRRYTRLDYLINGMYANM</sequence>
<keyword evidence="3 9" id="KW-0732">Signal</keyword>
<feature type="compositionally biased region" description="Polar residues" evidence="7">
    <location>
        <begin position="251"/>
        <end position="280"/>
    </location>
</feature>
<keyword evidence="6" id="KW-0325">Glycoprotein</keyword>
<dbReference type="AlphaFoldDB" id="A0A9Q0XU93"/>
<name>A0A9Q0XU93_9SAUR</name>
<feature type="domain" description="MANSC" evidence="10">
    <location>
        <begin position="33"/>
        <end position="117"/>
    </location>
</feature>
<dbReference type="OrthoDB" id="10071013at2759"/>
<protein>
    <recommendedName>
        <fullName evidence="10">MANSC domain-containing protein</fullName>
    </recommendedName>
</protein>
<dbReference type="GO" id="GO:0016020">
    <property type="term" value="C:membrane"/>
    <property type="evidence" value="ECO:0007669"/>
    <property type="project" value="UniProtKB-SubCell"/>
</dbReference>
<reference evidence="11" key="1">
    <citation type="journal article" date="2023" name="DNA Res.">
        <title>Chromosome-level genome assembly of Phrynocephalus forsythii using third-generation DNA sequencing and Hi-C analysis.</title>
        <authorList>
            <person name="Qi Y."/>
            <person name="Zhao W."/>
            <person name="Zhao Y."/>
            <person name="Niu C."/>
            <person name="Cao S."/>
            <person name="Zhang Y."/>
        </authorList>
    </citation>
    <scope>NUCLEOTIDE SEQUENCE</scope>
    <source>
        <tissue evidence="11">Muscle</tissue>
    </source>
</reference>
<dbReference type="PROSITE" id="PS50986">
    <property type="entry name" value="MANSC"/>
    <property type="match status" value="1"/>
</dbReference>
<dbReference type="PANTHER" id="PTHR46876">
    <property type="entry name" value="LOW-DENSITY LIPOPROTEIN RECEPTOR-RELATED PROTEIN 11"/>
    <property type="match status" value="1"/>
</dbReference>
<feature type="chain" id="PRO_5040350043" description="MANSC domain-containing protein" evidence="9">
    <location>
        <begin position="27"/>
        <end position="392"/>
    </location>
</feature>
<evidence type="ECO:0000256" key="8">
    <source>
        <dbReference type="SAM" id="Phobius"/>
    </source>
</evidence>
<dbReference type="PANTHER" id="PTHR46876:SF3">
    <property type="entry name" value="MANSC DOMAIN CONTAINING 1"/>
    <property type="match status" value="1"/>
</dbReference>